<dbReference type="CDD" id="cd00495">
    <property type="entry name" value="Ribosomal_L25_TL5_CTC"/>
    <property type="match status" value="1"/>
</dbReference>
<accession>A0A7C0Y280</accession>
<dbReference type="Proteomes" id="UP000886289">
    <property type="component" value="Unassembled WGS sequence"/>
</dbReference>
<dbReference type="Pfam" id="PF14693">
    <property type="entry name" value="Ribosomal_TL5_C"/>
    <property type="match status" value="1"/>
</dbReference>
<dbReference type="PANTHER" id="PTHR33284">
    <property type="entry name" value="RIBOSOMAL PROTEIN L25/GLN-TRNA SYNTHETASE, ANTI-CODON-BINDING DOMAIN-CONTAINING PROTEIN"/>
    <property type="match status" value="1"/>
</dbReference>
<dbReference type="GO" id="GO:0003735">
    <property type="term" value="F:structural constituent of ribosome"/>
    <property type="evidence" value="ECO:0007669"/>
    <property type="project" value="InterPro"/>
</dbReference>
<dbReference type="InterPro" id="IPR011035">
    <property type="entry name" value="Ribosomal_bL25/Gln-tRNA_synth"/>
</dbReference>
<dbReference type="GO" id="GO:0008097">
    <property type="term" value="F:5S rRNA binding"/>
    <property type="evidence" value="ECO:0007669"/>
    <property type="project" value="InterPro"/>
</dbReference>
<protein>
    <recommendedName>
        <fullName evidence="5">50S ribosomal protein L25</fullName>
    </recommendedName>
</protein>
<sequence>KKTGKEVAKKLRRQGFIPAIIYGPSTSPIPIAVELSQLLKILTKKGTSFIDLEVVNGESSQRKKVLIKDVDLHPITDQIIHVDFYEVAMDKELTMDIPISIVGKPKGLEKGGVLEQHLRELSVSALPHLLPEHIEIDVSHLDVGDSIYVADITLPEGVKIEEDPQVPIVTIVAPEAEEAVEEEKEEAAV</sequence>
<feature type="non-terminal residue" evidence="8">
    <location>
        <position position="1"/>
    </location>
</feature>
<dbReference type="SUPFAM" id="SSF50715">
    <property type="entry name" value="Ribosomal protein L25-like"/>
    <property type="match status" value="1"/>
</dbReference>
<keyword evidence="4" id="KW-0687">Ribonucleoprotein</keyword>
<evidence type="ECO:0000259" key="6">
    <source>
        <dbReference type="Pfam" id="PF01386"/>
    </source>
</evidence>
<name>A0A7C0Y280_DESA2</name>
<dbReference type="PANTHER" id="PTHR33284:SF1">
    <property type="entry name" value="RIBOSOMAL PROTEIN L25_GLN-TRNA SYNTHETASE, ANTI-CODON-BINDING DOMAIN-CONTAINING PROTEIN"/>
    <property type="match status" value="1"/>
</dbReference>
<evidence type="ECO:0000313" key="8">
    <source>
        <dbReference type="EMBL" id="HDD43786.1"/>
    </source>
</evidence>
<dbReference type="Gene3D" id="2.170.120.20">
    <property type="entry name" value="Ribosomal protein L25, beta domain"/>
    <property type="match status" value="1"/>
</dbReference>
<proteinExistence type="inferred from homology"/>
<comment type="caution">
    <text evidence="8">The sequence shown here is derived from an EMBL/GenBank/DDBJ whole genome shotgun (WGS) entry which is preliminary data.</text>
</comment>
<feature type="domain" description="Large ribosomal subunit protein bL25 L25" evidence="6">
    <location>
        <begin position="3"/>
        <end position="84"/>
    </location>
</feature>
<organism evidence="8">
    <name type="scientific">Desulfofervidus auxilii</name>
    <dbReference type="NCBI Taxonomy" id="1621989"/>
    <lineage>
        <taxon>Bacteria</taxon>
        <taxon>Pseudomonadati</taxon>
        <taxon>Thermodesulfobacteriota</taxon>
        <taxon>Candidatus Desulfofervidia</taxon>
        <taxon>Candidatus Desulfofervidales</taxon>
        <taxon>Candidatus Desulfofervidaceae</taxon>
        <taxon>Candidatus Desulfofervidus</taxon>
    </lineage>
</organism>
<evidence type="ECO:0000256" key="2">
    <source>
        <dbReference type="ARBA" id="ARBA00022884"/>
    </source>
</evidence>
<evidence type="ECO:0000256" key="5">
    <source>
        <dbReference type="ARBA" id="ARBA00035479"/>
    </source>
</evidence>
<dbReference type="InterPro" id="IPR020056">
    <property type="entry name" value="Rbsml_bL25/Gln-tRNA_synth_N"/>
</dbReference>
<evidence type="ECO:0000256" key="4">
    <source>
        <dbReference type="ARBA" id="ARBA00023274"/>
    </source>
</evidence>
<dbReference type="NCBIfam" id="TIGR00731">
    <property type="entry name" value="bL25_bact_ctc"/>
    <property type="match status" value="1"/>
</dbReference>
<keyword evidence="3 8" id="KW-0689">Ribosomal protein</keyword>
<evidence type="ECO:0000256" key="3">
    <source>
        <dbReference type="ARBA" id="ARBA00022980"/>
    </source>
</evidence>
<evidence type="ECO:0000256" key="1">
    <source>
        <dbReference type="ARBA" id="ARBA00022730"/>
    </source>
</evidence>
<reference evidence="8" key="1">
    <citation type="journal article" date="2020" name="mSystems">
        <title>Genome- and Community-Level Interaction Insights into Carbon Utilization and Element Cycling Functions of Hydrothermarchaeota in Hydrothermal Sediment.</title>
        <authorList>
            <person name="Zhou Z."/>
            <person name="Liu Y."/>
            <person name="Xu W."/>
            <person name="Pan J."/>
            <person name="Luo Z.H."/>
            <person name="Li M."/>
        </authorList>
    </citation>
    <scope>NUCLEOTIDE SEQUENCE [LARGE SCALE GENOMIC DNA]</scope>
    <source>
        <strain evidence="8">HyVt-233</strain>
    </source>
</reference>
<dbReference type="HAMAP" id="MF_01334">
    <property type="entry name" value="Ribosomal_bL25_CTC"/>
    <property type="match status" value="1"/>
</dbReference>
<evidence type="ECO:0000259" key="7">
    <source>
        <dbReference type="Pfam" id="PF14693"/>
    </source>
</evidence>
<dbReference type="InterPro" id="IPR020930">
    <property type="entry name" value="Ribosomal_uL5_bac-type"/>
</dbReference>
<dbReference type="NCBIfam" id="NF004139">
    <property type="entry name" value="PRK05618.4-2"/>
    <property type="match status" value="1"/>
</dbReference>
<keyword evidence="2" id="KW-0694">RNA-binding</keyword>
<dbReference type="InterPro" id="IPR001021">
    <property type="entry name" value="Ribosomal_bL25_long"/>
</dbReference>
<keyword evidence="1" id="KW-0699">rRNA-binding</keyword>
<dbReference type="EMBL" id="DRBS01000111">
    <property type="protein sequence ID" value="HDD43786.1"/>
    <property type="molecule type" value="Genomic_DNA"/>
</dbReference>
<dbReference type="Pfam" id="PF01386">
    <property type="entry name" value="Ribosomal_L25p"/>
    <property type="match status" value="1"/>
</dbReference>
<dbReference type="InterPro" id="IPR037121">
    <property type="entry name" value="Ribosomal_bL25_C"/>
</dbReference>
<dbReference type="GO" id="GO:0022625">
    <property type="term" value="C:cytosolic large ribosomal subunit"/>
    <property type="evidence" value="ECO:0007669"/>
    <property type="project" value="TreeGrafter"/>
</dbReference>
<dbReference type="InterPro" id="IPR029751">
    <property type="entry name" value="Ribosomal_L25_dom"/>
</dbReference>
<dbReference type="Gene3D" id="2.40.240.10">
    <property type="entry name" value="Ribosomal Protein L25, Chain P"/>
    <property type="match status" value="1"/>
</dbReference>
<gene>
    <name evidence="8" type="ORF">ENG63_02855</name>
</gene>
<feature type="domain" description="Large ribosomal subunit protein bL25 beta" evidence="7">
    <location>
        <begin position="93"/>
        <end position="174"/>
    </location>
</feature>
<dbReference type="AlphaFoldDB" id="A0A7C0Y280"/>
<dbReference type="GO" id="GO:0006412">
    <property type="term" value="P:translation"/>
    <property type="evidence" value="ECO:0007669"/>
    <property type="project" value="InterPro"/>
</dbReference>
<dbReference type="InterPro" id="IPR020057">
    <property type="entry name" value="Ribosomal_bL25_b-dom"/>
</dbReference>